<dbReference type="AlphaFoldDB" id="A0A1C0YTG9"/>
<dbReference type="Proteomes" id="UP000093482">
    <property type="component" value="Unassembled WGS sequence"/>
</dbReference>
<keyword evidence="2" id="KW-1185">Reference proteome</keyword>
<protein>
    <submittedName>
        <fullName evidence="1">Uncharacterized protein</fullName>
    </submittedName>
</protein>
<comment type="caution">
    <text evidence="1">The sequence shown here is derived from an EMBL/GenBank/DDBJ whole genome shotgun (WGS) entry which is preliminary data.</text>
</comment>
<evidence type="ECO:0000313" key="1">
    <source>
        <dbReference type="EMBL" id="OCS90455.1"/>
    </source>
</evidence>
<reference evidence="1 2" key="1">
    <citation type="submission" date="2016-07" db="EMBL/GenBank/DDBJ databases">
        <title>Caryophanon latum genome sequencing.</title>
        <authorList>
            <person name="Verma A."/>
            <person name="Pal Y."/>
            <person name="Krishnamurthi S."/>
        </authorList>
    </citation>
    <scope>NUCLEOTIDE SEQUENCE [LARGE SCALE GENOMIC DNA]</scope>
    <source>
        <strain evidence="1 2">DSM 14151</strain>
    </source>
</reference>
<name>A0A1C0YTG9_9BACL</name>
<dbReference type="OrthoDB" id="2445738at2"/>
<dbReference type="EMBL" id="MATO01000037">
    <property type="protein sequence ID" value="OCS90455.1"/>
    <property type="molecule type" value="Genomic_DNA"/>
</dbReference>
<sequence length="449" mass="51453">MITQLQRFIQQTIHMQHEVSERYFELYDEAQHVIGEYEVDETGTLRRVQFFIDERAYDMIAAEEAMSRAQQIVSAFDKRSLQLDALISYDAHYLVIFEETDDRYKLTLPNTGAHISLTGDGQLLEASFFRESYTVQYAENIISQQQANDKLHVLPLMQLAIDTEQWCYMYVRDHDILGLHVNGDVYRIQDDGGLTIAYTPMTTGPTSETLEQSMLNSIGQNIFVQQDKSIEGVQHYYVAQRNEDAEYKLDLSTFDNVTDDTHELEVASQYELVELQDDGIHLPDDVLRARAEQIVHALVGNEAAHYELEETHGLEEMLAASPFYAQMERPSEKMYRFLYKVGDVYIHDKPIEISMHCSTGLAVEVVKYDIPYDKLTSLLQPAISLERANELAATATAIKLSFMRTSIEDNVYELAYFITYPNSPTGGAMERIDAYDGTLFYVYEDADAQ</sequence>
<accession>A0A1C0YTG9</accession>
<proteinExistence type="predicted"/>
<dbReference type="RefSeq" id="WP_066464704.1">
    <property type="nucleotide sequence ID" value="NZ_MATO01000037.1"/>
</dbReference>
<evidence type="ECO:0000313" key="2">
    <source>
        <dbReference type="Proteomes" id="UP000093482"/>
    </source>
</evidence>
<organism evidence="1 2">
    <name type="scientific">Caryophanon latum</name>
    <dbReference type="NCBI Taxonomy" id="33977"/>
    <lineage>
        <taxon>Bacteria</taxon>
        <taxon>Bacillati</taxon>
        <taxon>Bacillota</taxon>
        <taxon>Bacilli</taxon>
        <taxon>Bacillales</taxon>
        <taxon>Caryophanaceae</taxon>
        <taxon>Caryophanon</taxon>
    </lineage>
</organism>
<gene>
    <name evidence="1" type="ORF">A6K76_11355</name>
</gene>